<dbReference type="AlphaFoldDB" id="A0A5B7X3I6"/>
<evidence type="ECO:0000313" key="3">
    <source>
        <dbReference type="Proteomes" id="UP000309016"/>
    </source>
</evidence>
<dbReference type="KEGG" id="afla:FHG64_07265"/>
<evidence type="ECO:0008006" key="4">
    <source>
        <dbReference type="Google" id="ProtNLM"/>
    </source>
</evidence>
<keyword evidence="3" id="KW-1185">Reference proteome</keyword>
<dbReference type="EMBL" id="CP040812">
    <property type="protein sequence ID" value="QCY69218.1"/>
    <property type="molecule type" value="Genomic_DNA"/>
</dbReference>
<proteinExistence type="predicted"/>
<name>A0A5B7X3I6_9FLAO</name>
<evidence type="ECO:0000256" key="1">
    <source>
        <dbReference type="SAM" id="Phobius"/>
    </source>
</evidence>
<feature type="transmembrane region" description="Helical" evidence="1">
    <location>
        <begin position="252"/>
        <end position="273"/>
    </location>
</feature>
<accession>A0A5B7X3I6</accession>
<feature type="transmembrane region" description="Helical" evidence="1">
    <location>
        <begin position="199"/>
        <end position="217"/>
    </location>
</feature>
<feature type="transmembrane region" description="Helical" evidence="1">
    <location>
        <begin position="12"/>
        <end position="35"/>
    </location>
</feature>
<dbReference type="OrthoDB" id="1467772at2"/>
<feature type="transmembrane region" description="Helical" evidence="1">
    <location>
        <begin position="153"/>
        <end position="178"/>
    </location>
</feature>
<reference evidence="2 3" key="1">
    <citation type="submission" date="2019-06" db="EMBL/GenBank/DDBJ databases">
        <title>Complete genome sequence of Antarcticibacterium flavum KCTC 52984T from an Antarctic marine sediment.</title>
        <authorList>
            <person name="Lee Y.M."/>
            <person name="Shin S.C."/>
        </authorList>
    </citation>
    <scope>NUCLEOTIDE SEQUENCE [LARGE SCALE GENOMIC DNA]</scope>
    <source>
        <strain evidence="2 3">KCTC 52984</strain>
    </source>
</reference>
<keyword evidence="1" id="KW-0472">Membrane</keyword>
<feature type="transmembrane region" description="Helical" evidence="1">
    <location>
        <begin position="223"/>
        <end position="240"/>
    </location>
</feature>
<evidence type="ECO:0000313" key="2">
    <source>
        <dbReference type="EMBL" id="QCY69218.1"/>
    </source>
</evidence>
<keyword evidence="1" id="KW-1133">Transmembrane helix</keyword>
<gene>
    <name evidence="2" type="ORF">FHG64_07265</name>
</gene>
<protein>
    <recommendedName>
        <fullName evidence="4">Prenyltransferase</fullName>
    </recommendedName>
</protein>
<feature type="transmembrane region" description="Helical" evidence="1">
    <location>
        <begin position="41"/>
        <end position="61"/>
    </location>
</feature>
<dbReference type="Proteomes" id="UP000309016">
    <property type="component" value="Chromosome"/>
</dbReference>
<sequence>MSLWKKSLDFYINSSIHLSLAIVALAAVTCLNFRIPFDLPLLLFIFFASVTGYNFIKYAGIARLHHFSLAGDIRMIQVFSLFIFVGLIISAFFLPINVLILAAVMGLFTLLYALPVFNENRNLRALPGVKIYVIAFVVSGVTVLMPLNTEMGIFQWDVLISFLQRFLIVIALVLPFEIRDLKYDMAQLGTIPQILGVRRTRQVGYLLILLFFILEFLKQSTDLASVTALFLLTILTFFSLKNAVIRQSKYYASFWVEAVPIGWFLSLFFAKILF</sequence>
<feature type="transmembrane region" description="Helical" evidence="1">
    <location>
        <begin position="99"/>
        <end position="117"/>
    </location>
</feature>
<keyword evidence="1" id="KW-0812">Transmembrane</keyword>
<dbReference type="RefSeq" id="WP_139065788.1">
    <property type="nucleotide sequence ID" value="NZ_CP040812.1"/>
</dbReference>
<organism evidence="2 3">
    <name type="scientific">Antarcticibacterium flavum</name>
    <dbReference type="NCBI Taxonomy" id="2058175"/>
    <lineage>
        <taxon>Bacteria</taxon>
        <taxon>Pseudomonadati</taxon>
        <taxon>Bacteroidota</taxon>
        <taxon>Flavobacteriia</taxon>
        <taxon>Flavobacteriales</taxon>
        <taxon>Flavobacteriaceae</taxon>
        <taxon>Antarcticibacterium</taxon>
    </lineage>
</organism>
<feature type="transmembrane region" description="Helical" evidence="1">
    <location>
        <begin position="129"/>
        <end position="147"/>
    </location>
</feature>